<dbReference type="EMBL" id="QFQP01000007">
    <property type="protein sequence ID" value="PZR14376.1"/>
    <property type="molecule type" value="Genomic_DNA"/>
</dbReference>
<comment type="caution">
    <text evidence="2">The sequence shown here is derived from an EMBL/GenBank/DDBJ whole genome shotgun (WGS) entry which is preliminary data.</text>
</comment>
<protein>
    <submittedName>
        <fullName evidence="2">Uncharacterized protein</fullName>
    </submittedName>
</protein>
<name>A0A2W5TNY8_9BACT</name>
<accession>A0A2W5TNY8</accession>
<feature type="compositionally biased region" description="Low complexity" evidence="1">
    <location>
        <begin position="82"/>
        <end position="91"/>
    </location>
</feature>
<evidence type="ECO:0000256" key="1">
    <source>
        <dbReference type="SAM" id="MobiDB-lite"/>
    </source>
</evidence>
<evidence type="ECO:0000313" key="2">
    <source>
        <dbReference type="EMBL" id="PZR14376.1"/>
    </source>
</evidence>
<organism evidence="2 3">
    <name type="scientific">Archangium gephyra</name>
    <dbReference type="NCBI Taxonomy" id="48"/>
    <lineage>
        <taxon>Bacteria</taxon>
        <taxon>Pseudomonadati</taxon>
        <taxon>Myxococcota</taxon>
        <taxon>Myxococcia</taxon>
        <taxon>Myxococcales</taxon>
        <taxon>Cystobacterineae</taxon>
        <taxon>Archangiaceae</taxon>
        <taxon>Archangium</taxon>
    </lineage>
</organism>
<reference evidence="2 3" key="1">
    <citation type="submission" date="2017-08" db="EMBL/GenBank/DDBJ databases">
        <title>Infants hospitalized years apart are colonized by the same room-sourced microbial strains.</title>
        <authorList>
            <person name="Brooks B."/>
            <person name="Olm M.R."/>
            <person name="Firek B.A."/>
            <person name="Baker R."/>
            <person name="Thomas B.C."/>
            <person name="Morowitz M.J."/>
            <person name="Banfield J.F."/>
        </authorList>
    </citation>
    <scope>NUCLEOTIDE SEQUENCE [LARGE SCALE GENOMIC DNA]</scope>
    <source>
        <strain evidence="2">S2_003_000_R2_14</strain>
    </source>
</reference>
<feature type="compositionally biased region" description="Polar residues" evidence="1">
    <location>
        <begin position="92"/>
        <end position="107"/>
    </location>
</feature>
<feature type="region of interest" description="Disordered" evidence="1">
    <location>
        <begin position="73"/>
        <end position="107"/>
    </location>
</feature>
<dbReference type="AlphaFoldDB" id="A0A2W5TNY8"/>
<sequence>MTLHAGNDAGERGGGQMMVTGKRYQVFSIKETIEDKEKKSVWVKAGSAWVNRDGSINVYLDVLPLDGKLHVREPLEERRNTNDNNRNTQTNGSSAQQSNNNEVGVGV</sequence>
<evidence type="ECO:0000313" key="3">
    <source>
        <dbReference type="Proteomes" id="UP000249061"/>
    </source>
</evidence>
<gene>
    <name evidence="2" type="ORF">DI536_09945</name>
</gene>
<dbReference type="Proteomes" id="UP000249061">
    <property type="component" value="Unassembled WGS sequence"/>
</dbReference>
<proteinExistence type="predicted"/>